<dbReference type="InterPro" id="IPR050510">
    <property type="entry name" value="Cation_transp_ATPase_P-type"/>
</dbReference>
<dbReference type="GO" id="GO:1990573">
    <property type="term" value="P:potassium ion import across plasma membrane"/>
    <property type="evidence" value="ECO:0007669"/>
    <property type="project" value="TreeGrafter"/>
</dbReference>
<dbReference type="InterPro" id="IPR023298">
    <property type="entry name" value="ATPase_P-typ_TM_dom_sf"/>
</dbReference>
<dbReference type="InterPro" id="IPR044492">
    <property type="entry name" value="P_typ_ATPase_HD_dom"/>
</dbReference>
<dbReference type="GO" id="GO:0016887">
    <property type="term" value="F:ATP hydrolysis activity"/>
    <property type="evidence" value="ECO:0007669"/>
    <property type="project" value="InterPro"/>
</dbReference>
<feature type="transmembrane region" description="Helical" evidence="17">
    <location>
        <begin position="1337"/>
        <end position="1357"/>
    </location>
</feature>
<dbReference type="NCBIfam" id="TIGR01494">
    <property type="entry name" value="ATPase_P-type"/>
    <property type="match status" value="3"/>
</dbReference>
<comment type="similarity">
    <text evidence="2">Belongs to the cation transport ATPase (P-type) (TC 3.A.3) family. Type IIA subfamily.</text>
</comment>
<keyword evidence="20" id="KW-1185">Reference proteome</keyword>
<dbReference type="Gene3D" id="2.70.150.10">
    <property type="entry name" value="Calcium-transporting ATPase, cytoplasmic transduction domain A"/>
    <property type="match status" value="1"/>
</dbReference>
<dbReference type="SFLD" id="SFLDF00027">
    <property type="entry name" value="p-type_atpase"/>
    <property type="match status" value="1"/>
</dbReference>
<dbReference type="InterPro" id="IPR018303">
    <property type="entry name" value="ATPase_P-typ_P_site"/>
</dbReference>
<dbReference type="SUPFAM" id="SSF81660">
    <property type="entry name" value="Metal cation-transporting ATPase, ATP-binding domain N"/>
    <property type="match status" value="1"/>
</dbReference>
<keyword evidence="10" id="KW-0547">Nucleotide-binding</keyword>
<dbReference type="GO" id="GO:0005391">
    <property type="term" value="F:P-type sodium:potassium-exchanging transporter activity"/>
    <property type="evidence" value="ECO:0007669"/>
    <property type="project" value="TreeGrafter"/>
</dbReference>
<keyword evidence="7" id="KW-0106">Calcium</keyword>
<dbReference type="InterPro" id="IPR001757">
    <property type="entry name" value="P_typ_ATPase"/>
</dbReference>
<keyword evidence="11" id="KW-0067">ATP-binding</keyword>
<keyword evidence="5" id="KW-1003">Cell membrane</keyword>
<dbReference type="GO" id="GO:0005886">
    <property type="term" value="C:plasma membrane"/>
    <property type="evidence" value="ECO:0007669"/>
    <property type="project" value="UniProtKB-SubCell"/>
</dbReference>
<dbReference type="SUPFAM" id="SSF81653">
    <property type="entry name" value="Calcium ATPase, transduction domain A"/>
    <property type="match status" value="1"/>
</dbReference>
<dbReference type="EC" id="7.2.2.10" evidence="3"/>
<dbReference type="GO" id="GO:0005388">
    <property type="term" value="F:P-type calcium transporter activity"/>
    <property type="evidence" value="ECO:0007669"/>
    <property type="project" value="UniProtKB-EC"/>
</dbReference>
<dbReference type="InterPro" id="IPR036412">
    <property type="entry name" value="HAD-like_sf"/>
</dbReference>
<organism evidence="19 20">
    <name type="scientific">Gottfriedia endophytica</name>
    <dbReference type="NCBI Taxonomy" id="2820819"/>
    <lineage>
        <taxon>Bacteria</taxon>
        <taxon>Bacillati</taxon>
        <taxon>Bacillota</taxon>
        <taxon>Bacilli</taxon>
        <taxon>Bacillales</taxon>
        <taxon>Bacillaceae</taxon>
        <taxon>Gottfriedia</taxon>
    </lineage>
</organism>
<dbReference type="EMBL" id="JAGIYQ010000005">
    <property type="protein sequence ID" value="MBP0725325.1"/>
    <property type="molecule type" value="Genomic_DNA"/>
</dbReference>
<evidence type="ECO:0000256" key="2">
    <source>
        <dbReference type="ARBA" id="ARBA00005675"/>
    </source>
</evidence>
<dbReference type="PRINTS" id="PR00120">
    <property type="entry name" value="HATPASE"/>
</dbReference>
<evidence type="ECO:0000259" key="18">
    <source>
        <dbReference type="SMART" id="SM00831"/>
    </source>
</evidence>
<feature type="transmembrane region" description="Helical" evidence="17">
    <location>
        <begin position="1299"/>
        <end position="1316"/>
    </location>
</feature>
<dbReference type="GO" id="GO:0030007">
    <property type="term" value="P:intracellular potassium ion homeostasis"/>
    <property type="evidence" value="ECO:0007669"/>
    <property type="project" value="TreeGrafter"/>
</dbReference>
<evidence type="ECO:0000256" key="1">
    <source>
        <dbReference type="ARBA" id="ARBA00004651"/>
    </source>
</evidence>
<dbReference type="PROSITE" id="PS00154">
    <property type="entry name" value="ATPASE_E1_E2"/>
    <property type="match status" value="1"/>
</dbReference>
<dbReference type="Pfam" id="PF00122">
    <property type="entry name" value="E1-E2_ATPase"/>
    <property type="match status" value="1"/>
</dbReference>
<keyword evidence="4" id="KW-0813">Transport</keyword>
<evidence type="ECO:0000256" key="16">
    <source>
        <dbReference type="ARBA" id="ARBA00048694"/>
    </source>
</evidence>
<keyword evidence="14" id="KW-0406">Ion transport</keyword>
<keyword evidence="6" id="KW-0597">Phosphoprotein</keyword>
<evidence type="ECO:0000256" key="14">
    <source>
        <dbReference type="ARBA" id="ARBA00023065"/>
    </source>
</evidence>
<comment type="catalytic activity">
    <reaction evidence="16">
        <text>Ca(2+)(in) + ATP + H2O = Ca(2+)(out) + ADP + phosphate + H(+)</text>
        <dbReference type="Rhea" id="RHEA:18105"/>
        <dbReference type="ChEBI" id="CHEBI:15377"/>
        <dbReference type="ChEBI" id="CHEBI:15378"/>
        <dbReference type="ChEBI" id="CHEBI:29108"/>
        <dbReference type="ChEBI" id="CHEBI:30616"/>
        <dbReference type="ChEBI" id="CHEBI:43474"/>
        <dbReference type="ChEBI" id="CHEBI:456216"/>
        <dbReference type="EC" id="7.2.2.10"/>
    </reaction>
</comment>
<evidence type="ECO:0000256" key="9">
    <source>
        <dbReference type="ARBA" id="ARBA00022723"/>
    </source>
</evidence>
<feature type="transmembrane region" description="Helical" evidence="17">
    <location>
        <begin position="758"/>
        <end position="778"/>
    </location>
</feature>
<feature type="transmembrane region" description="Helical" evidence="17">
    <location>
        <begin position="1273"/>
        <end position="1293"/>
    </location>
</feature>
<feature type="transmembrane region" description="Helical" evidence="17">
    <location>
        <begin position="798"/>
        <end position="815"/>
    </location>
</feature>
<dbReference type="GO" id="GO:0005524">
    <property type="term" value="F:ATP binding"/>
    <property type="evidence" value="ECO:0007669"/>
    <property type="project" value="UniProtKB-KW"/>
</dbReference>
<keyword evidence="12" id="KW-1278">Translocase</keyword>
<dbReference type="Gene3D" id="3.40.1110.10">
    <property type="entry name" value="Calcium-transporting ATPase, cytoplasmic domain N"/>
    <property type="match status" value="1"/>
</dbReference>
<dbReference type="SUPFAM" id="SSF56784">
    <property type="entry name" value="HAD-like"/>
    <property type="match status" value="1"/>
</dbReference>
<name>A0A940NPG8_9BACI</name>
<evidence type="ECO:0000256" key="8">
    <source>
        <dbReference type="ARBA" id="ARBA00022692"/>
    </source>
</evidence>
<feature type="transmembrane region" description="Helical" evidence="17">
    <location>
        <begin position="1369"/>
        <end position="1390"/>
    </location>
</feature>
<dbReference type="Gene3D" id="3.40.50.1000">
    <property type="entry name" value="HAD superfamily/HAD-like"/>
    <property type="match status" value="1"/>
</dbReference>
<keyword evidence="15 17" id="KW-0472">Membrane</keyword>
<dbReference type="PANTHER" id="PTHR43294:SF20">
    <property type="entry name" value="P-TYPE ATPASE"/>
    <property type="match status" value="1"/>
</dbReference>
<comment type="caution">
    <text evidence="19">The sequence shown here is derived from an EMBL/GenBank/DDBJ whole genome shotgun (WGS) entry which is preliminary data.</text>
</comment>
<evidence type="ECO:0000256" key="11">
    <source>
        <dbReference type="ARBA" id="ARBA00022840"/>
    </source>
</evidence>
<evidence type="ECO:0000313" key="19">
    <source>
        <dbReference type="EMBL" id="MBP0725325.1"/>
    </source>
</evidence>
<evidence type="ECO:0000256" key="13">
    <source>
        <dbReference type="ARBA" id="ARBA00022989"/>
    </source>
</evidence>
<evidence type="ECO:0000256" key="4">
    <source>
        <dbReference type="ARBA" id="ARBA00022448"/>
    </source>
</evidence>
<dbReference type="PRINTS" id="PR00119">
    <property type="entry name" value="CATATPASE"/>
</dbReference>
<dbReference type="InterPro" id="IPR006068">
    <property type="entry name" value="ATPase_P-typ_cation-transptr_C"/>
</dbReference>
<feature type="domain" description="Cation-transporting P-type ATPase N-terminal" evidence="18">
    <location>
        <begin position="516"/>
        <end position="590"/>
    </location>
</feature>
<dbReference type="InterPro" id="IPR023214">
    <property type="entry name" value="HAD_sf"/>
</dbReference>
<sequence length="1410" mass="155291">MGEISFKHRFSRGIPGRLRIELFGLLNDMEVSYKFEKIFSSIDGISIVHANVNTGKVLLIFDEEKLSRTVLELYIKRFEEAVFKKKYLKTEFDEIKDNDDQSEIAQKEVAVTIESPLASSESYLNTIPQIKLTNGKLEKPPLSLTLGITGLGVLGIKQLFFGRSALARHPFPFYLSGALAIGTGYPFLRRGIQSLGSHKKINTDLILGVSSFALALARENLIVLAGLSILQYLNWKRKNCFNNEILDQPYVPPKIQTYSRRMSRFGFATAGINYALTRNPISSLAILLAANPRPVLTSTEYTWKQAEMLAKENKNFIPKNGSIYQLSHLNTVVYEDVSLLLNENGIRIENHQFLSGLNKDSKVAFLFNKHHIDVQHLSQLLDEKYQIILLEDLNTISMQKEEVLFVTSDTGSLDSRIVSYYPTVSLSNLTKLDKTYQQAKAINHLVHRNLRLTSLWNFIGSIIAVPLMISAPLISLIGDALTLSFLTKSKRVSEKLFHNENDSPSSTSMDQKKQTPWHALSTFEIINQLKSSTKTGLNTEQVKDSYKIYGENQLKPKAKPHWIKSYLGQFKEFTTIILGSTALISIFTGHLFDGLAMSTILLLNAGIGTMQERKAEQAVETLTKFVPPNCNVIRDGNKKEIPAQELVPGDIVDLEAGELVPADLRIIQAWNLQANESSLTGESLPVEKKDIVVAKEQPLSDRLNMLYMGTHVTRGKVRGIVVHTGNATEMGHIMTLLSEEEDKETPLQKQVTSISKKFMKGALMAGGIVFIAGLLRGVPMTQMVTTSLALTASAIPEGLPVTITIALTAGIFRMAKKNSLIRKLSALETLGRATVICSDKTGTLTKNEMTVKRVATIVEQFKVTGDGYKPEGTIVNLQGAESESKDLEKLLKIGLLCSNTTLENIDNQWSIKGDPTEGAIVTLAAKRGIKKENHDDWKRLHEIPFDSSSGKMTVVCKNENSDKQCFVMSKGSVEKILVHCTHYQKNGRRYPLTQEIKGLILNQNEEFANQSLRVIAFAYRPIKPDHCMEDIEDQLIYVGMVGMIDPPKVDVKNSILEAQKLGIKPIMITGDHPITALAIAKKVGICDGSKKVITGHDLENMNDEDLGRMIDDVAVFARVTPEHKLRIVTILQNKGHIVAMTGDGVNDSPAIKKAQIGIAMGQTGTQVTKEIADIVLKEDHFGSIVEGVKEGRTIISNIRKALGCLLSGNLAEIIVTSSAVIAGLPLPVIPIQILLMNLLTDALPAMVLAINPGNKSNQTERQEIADKSLYKQVITRGFILGIGALGLFATSLASGASLAVAQTTAFATLVAGQLIQTFSWRQQGTSQNVKDWSKDKFLVGALGTSWLTLMATIYIPGLGGIFRTTTLPLLSWLPIIGVASCSAIIAKYIVKIQTVKPRSLTFQNQGLIAA</sequence>
<evidence type="ECO:0000256" key="5">
    <source>
        <dbReference type="ARBA" id="ARBA00022475"/>
    </source>
</evidence>
<dbReference type="Gene3D" id="1.20.1110.10">
    <property type="entry name" value="Calcium-transporting ATPase, transmembrane domain"/>
    <property type="match status" value="1"/>
</dbReference>
<dbReference type="Pfam" id="PF19991">
    <property type="entry name" value="HMA_2"/>
    <property type="match status" value="1"/>
</dbReference>
<evidence type="ECO:0000256" key="6">
    <source>
        <dbReference type="ARBA" id="ARBA00022553"/>
    </source>
</evidence>
<protein>
    <recommendedName>
        <fullName evidence="3">P-type Ca(2+) transporter</fullName>
        <ecNumber evidence="3">7.2.2.10</ecNumber>
    </recommendedName>
</protein>
<dbReference type="SFLD" id="SFLDG00002">
    <property type="entry name" value="C1.7:_P-type_atpase_like"/>
    <property type="match status" value="1"/>
</dbReference>
<reference evidence="19" key="1">
    <citation type="submission" date="2021-04" db="EMBL/GenBank/DDBJ databases">
        <title>Genome seq and assembly of Bacillus sp.</title>
        <authorList>
            <person name="Chhetri G."/>
        </authorList>
    </citation>
    <scope>NUCLEOTIDE SEQUENCE</scope>
    <source>
        <strain evidence="19">RG28</strain>
    </source>
</reference>
<dbReference type="InterPro" id="IPR023299">
    <property type="entry name" value="ATPase_P-typ_cyto_dom_N"/>
</dbReference>
<keyword evidence="13 17" id="KW-1133">Transmembrane helix</keyword>
<dbReference type="GO" id="GO:0046872">
    <property type="term" value="F:metal ion binding"/>
    <property type="evidence" value="ECO:0007669"/>
    <property type="project" value="UniProtKB-KW"/>
</dbReference>
<accession>A0A940NPG8</accession>
<dbReference type="InterPro" id="IPR008250">
    <property type="entry name" value="ATPase_P-typ_transduc_dom_A_sf"/>
</dbReference>
<evidence type="ECO:0000256" key="7">
    <source>
        <dbReference type="ARBA" id="ARBA00022568"/>
    </source>
</evidence>
<feature type="transmembrane region" description="Helical" evidence="17">
    <location>
        <begin position="1202"/>
        <end position="1223"/>
    </location>
</feature>
<dbReference type="Proteomes" id="UP000682134">
    <property type="component" value="Unassembled WGS sequence"/>
</dbReference>
<evidence type="ECO:0000256" key="10">
    <source>
        <dbReference type="ARBA" id="ARBA00022741"/>
    </source>
</evidence>
<keyword evidence="8 17" id="KW-0812">Transmembrane</keyword>
<evidence type="ECO:0000256" key="3">
    <source>
        <dbReference type="ARBA" id="ARBA00012790"/>
    </source>
</evidence>
<dbReference type="InterPro" id="IPR059000">
    <property type="entry name" value="ATPase_P-type_domA"/>
</dbReference>
<dbReference type="SFLD" id="SFLDS00003">
    <property type="entry name" value="Haloacid_Dehalogenase"/>
    <property type="match status" value="1"/>
</dbReference>
<keyword evidence="9" id="KW-0479">Metal-binding</keyword>
<gene>
    <name evidence="19" type="ORF">J5Y03_08990</name>
</gene>
<comment type="subcellular location">
    <subcellularLocation>
        <location evidence="1">Cell membrane</location>
        <topology evidence="1">Multi-pass membrane protein</topology>
    </subcellularLocation>
</comment>
<dbReference type="InterPro" id="IPR004014">
    <property type="entry name" value="ATPase_P-typ_cation-transptr_N"/>
</dbReference>
<dbReference type="SMART" id="SM00831">
    <property type="entry name" value="Cation_ATPase_N"/>
    <property type="match status" value="1"/>
</dbReference>
<dbReference type="Pfam" id="PF13246">
    <property type="entry name" value="Cation_ATPase"/>
    <property type="match status" value="1"/>
</dbReference>
<feature type="transmembrane region" description="Helical" evidence="17">
    <location>
        <begin position="1229"/>
        <end position="1252"/>
    </location>
</feature>
<dbReference type="GO" id="GO:1902600">
    <property type="term" value="P:proton transmembrane transport"/>
    <property type="evidence" value="ECO:0007669"/>
    <property type="project" value="TreeGrafter"/>
</dbReference>
<evidence type="ECO:0000256" key="17">
    <source>
        <dbReference type="SAM" id="Phobius"/>
    </source>
</evidence>
<keyword evidence="7" id="KW-0109">Calcium transport</keyword>
<dbReference type="RefSeq" id="WP_209404771.1">
    <property type="nucleotide sequence ID" value="NZ_JAGIYQ010000005.1"/>
</dbReference>
<evidence type="ECO:0000256" key="15">
    <source>
        <dbReference type="ARBA" id="ARBA00023136"/>
    </source>
</evidence>
<dbReference type="Pfam" id="PF00689">
    <property type="entry name" value="Cation_ATPase_C"/>
    <property type="match status" value="1"/>
</dbReference>
<dbReference type="FunFam" id="2.70.150.10:FF:000016">
    <property type="entry name" value="Calcium-transporting P-type ATPase putative"/>
    <property type="match status" value="1"/>
</dbReference>
<evidence type="ECO:0000256" key="12">
    <source>
        <dbReference type="ARBA" id="ARBA00022967"/>
    </source>
</evidence>
<dbReference type="GO" id="GO:0006883">
    <property type="term" value="P:intracellular sodium ion homeostasis"/>
    <property type="evidence" value="ECO:0007669"/>
    <property type="project" value="TreeGrafter"/>
</dbReference>
<evidence type="ECO:0000313" key="20">
    <source>
        <dbReference type="Proteomes" id="UP000682134"/>
    </source>
</evidence>
<proteinExistence type="inferred from homology"/>
<dbReference type="GO" id="GO:0036376">
    <property type="term" value="P:sodium ion export across plasma membrane"/>
    <property type="evidence" value="ECO:0007669"/>
    <property type="project" value="TreeGrafter"/>
</dbReference>
<dbReference type="SUPFAM" id="SSF81665">
    <property type="entry name" value="Calcium ATPase, transmembrane domain M"/>
    <property type="match status" value="1"/>
</dbReference>
<dbReference type="Pfam" id="PF00690">
    <property type="entry name" value="Cation_ATPase_N"/>
    <property type="match status" value="1"/>
</dbReference>
<dbReference type="PANTHER" id="PTHR43294">
    <property type="entry name" value="SODIUM/POTASSIUM-TRANSPORTING ATPASE SUBUNIT ALPHA"/>
    <property type="match status" value="1"/>
</dbReference>